<reference evidence="2" key="1">
    <citation type="submission" date="2018-03" db="EMBL/GenBank/DDBJ databases">
        <authorList>
            <person name="Guldener U."/>
        </authorList>
    </citation>
    <scope>NUCLEOTIDE SEQUENCE</scope>
</reference>
<comment type="caution">
    <text evidence="2">The sequence shown here is derived from an EMBL/GenBank/DDBJ whole genome shotgun (WGS) entry which is preliminary data.</text>
</comment>
<protein>
    <submittedName>
        <fullName evidence="2">Uncharacterized protein</fullName>
    </submittedName>
</protein>
<evidence type="ECO:0000313" key="2">
    <source>
        <dbReference type="EMBL" id="SPJ78139.1"/>
    </source>
</evidence>
<gene>
    <name evidence="2" type="ORF">FTOL_06528</name>
</gene>
<evidence type="ECO:0000256" key="1">
    <source>
        <dbReference type="SAM" id="SignalP"/>
    </source>
</evidence>
<sequence>MVNVLTIISTLAAVSAVQACKQTCAVASATNNVCTYICTNVCEDISAQQARNTFLAALQGAGNSCTAVGTTNISCRKLNAFGSCYDHHWSCGRGC</sequence>
<name>A0AAE8M973_9HYPO</name>
<accession>A0AAE8M973</accession>
<keyword evidence="1" id="KW-0732">Signal</keyword>
<dbReference type="Proteomes" id="UP001187734">
    <property type="component" value="Unassembled WGS sequence"/>
</dbReference>
<proteinExistence type="predicted"/>
<feature type="chain" id="PRO_5042101913" evidence="1">
    <location>
        <begin position="20"/>
        <end position="95"/>
    </location>
</feature>
<evidence type="ECO:0000313" key="3">
    <source>
        <dbReference type="Proteomes" id="UP001187734"/>
    </source>
</evidence>
<feature type="signal peptide" evidence="1">
    <location>
        <begin position="1"/>
        <end position="19"/>
    </location>
</feature>
<organism evidence="2 3">
    <name type="scientific">Fusarium torulosum</name>
    <dbReference type="NCBI Taxonomy" id="33205"/>
    <lineage>
        <taxon>Eukaryota</taxon>
        <taxon>Fungi</taxon>
        <taxon>Dikarya</taxon>
        <taxon>Ascomycota</taxon>
        <taxon>Pezizomycotina</taxon>
        <taxon>Sordariomycetes</taxon>
        <taxon>Hypocreomycetidae</taxon>
        <taxon>Hypocreales</taxon>
        <taxon>Nectriaceae</taxon>
        <taxon>Fusarium</taxon>
    </lineage>
</organism>
<dbReference type="AlphaFoldDB" id="A0AAE8M973"/>
<keyword evidence="3" id="KW-1185">Reference proteome</keyword>
<dbReference type="EMBL" id="ONZP01000220">
    <property type="protein sequence ID" value="SPJ78139.1"/>
    <property type="molecule type" value="Genomic_DNA"/>
</dbReference>